<dbReference type="PROSITE" id="PS00211">
    <property type="entry name" value="ABC_TRANSPORTER_1"/>
    <property type="match status" value="1"/>
</dbReference>
<proteinExistence type="predicted"/>
<dbReference type="InterPro" id="IPR017871">
    <property type="entry name" value="ABC_transporter-like_CS"/>
</dbReference>
<evidence type="ECO:0000259" key="3">
    <source>
        <dbReference type="PROSITE" id="PS50893"/>
    </source>
</evidence>
<dbReference type="Gene3D" id="3.40.50.300">
    <property type="entry name" value="P-loop containing nucleotide triphosphate hydrolases"/>
    <property type="match status" value="1"/>
</dbReference>
<evidence type="ECO:0000313" key="5">
    <source>
        <dbReference type="Proteomes" id="UP001302349"/>
    </source>
</evidence>
<dbReference type="RefSeq" id="WP_317489645.1">
    <property type="nucleotide sequence ID" value="NZ_CP136051.1"/>
</dbReference>
<evidence type="ECO:0000256" key="1">
    <source>
        <dbReference type="ARBA" id="ARBA00022741"/>
    </source>
</evidence>
<evidence type="ECO:0000256" key="2">
    <source>
        <dbReference type="ARBA" id="ARBA00022840"/>
    </source>
</evidence>
<keyword evidence="5" id="KW-1185">Reference proteome</keyword>
<dbReference type="Pfam" id="PF00005">
    <property type="entry name" value="ABC_tran"/>
    <property type="match status" value="1"/>
</dbReference>
<dbReference type="PANTHER" id="PTHR24220">
    <property type="entry name" value="IMPORT ATP-BINDING PROTEIN"/>
    <property type="match status" value="1"/>
</dbReference>
<dbReference type="SUPFAM" id="SSF52540">
    <property type="entry name" value="P-loop containing nucleoside triphosphate hydrolases"/>
    <property type="match status" value="1"/>
</dbReference>
<protein>
    <submittedName>
        <fullName evidence="4">ATP-binding cassette domain-containing protein</fullName>
    </submittedName>
</protein>
<sequence>MISVQSVIYTYGPDKHLAFPDWEVEQGKHSLILGGSGCGKTTLLHLLAGLRTPTGGIVKTAGQVLSELGGHRMDVFRGKHIGLIFQKPHLLSVLTVEDNLLLAQYMAELPQNKKRIRDVLDVLNLSDRRNAKVYELSQGEAQRIAIARAVLNKPKVILADEPTASLDDDNSEKVLNILEEQANVYNATLVIATHDQRVKSRFPHQLKL</sequence>
<name>A0ABZ0IRC9_9BACT</name>
<dbReference type="EMBL" id="CP136051">
    <property type="protein sequence ID" value="WOK06954.1"/>
    <property type="molecule type" value="Genomic_DNA"/>
</dbReference>
<organism evidence="4 5">
    <name type="scientific">Imperialibacter roseus</name>
    <dbReference type="NCBI Taxonomy" id="1324217"/>
    <lineage>
        <taxon>Bacteria</taxon>
        <taxon>Pseudomonadati</taxon>
        <taxon>Bacteroidota</taxon>
        <taxon>Cytophagia</taxon>
        <taxon>Cytophagales</taxon>
        <taxon>Flammeovirgaceae</taxon>
        <taxon>Imperialibacter</taxon>
    </lineage>
</organism>
<reference evidence="4 5" key="1">
    <citation type="journal article" date="2023" name="Microbiol. Resour. Announc.">
        <title>Complete Genome Sequence of Imperialibacter roseus strain P4T.</title>
        <authorList>
            <person name="Tizabi D.R."/>
            <person name="Bachvaroff T."/>
            <person name="Hill R.T."/>
        </authorList>
    </citation>
    <scope>NUCLEOTIDE SEQUENCE [LARGE SCALE GENOMIC DNA]</scope>
    <source>
        <strain evidence="4 5">P4T</strain>
    </source>
</reference>
<dbReference type="SMART" id="SM00382">
    <property type="entry name" value="AAA"/>
    <property type="match status" value="1"/>
</dbReference>
<evidence type="ECO:0000313" key="4">
    <source>
        <dbReference type="EMBL" id="WOK06954.1"/>
    </source>
</evidence>
<dbReference type="InterPro" id="IPR003593">
    <property type="entry name" value="AAA+_ATPase"/>
</dbReference>
<gene>
    <name evidence="4" type="ORF">RT717_28220</name>
</gene>
<keyword evidence="2 4" id="KW-0067">ATP-binding</keyword>
<dbReference type="PROSITE" id="PS50893">
    <property type="entry name" value="ABC_TRANSPORTER_2"/>
    <property type="match status" value="1"/>
</dbReference>
<keyword evidence="1" id="KW-0547">Nucleotide-binding</keyword>
<dbReference type="InterPro" id="IPR003439">
    <property type="entry name" value="ABC_transporter-like_ATP-bd"/>
</dbReference>
<dbReference type="Proteomes" id="UP001302349">
    <property type="component" value="Chromosome"/>
</dbReference>
<dbReference type="GO" id="GO:0005524">
    <property type="term" value="F:ATP binding"/>
    <property type="evidence" value="ECO:0007669"/>
    <property type="project" value="UniProtKB-KW"/>
</dbReference>
<feature type="domain" description="ABC transporter" evidence="3">
    <location>
        <begin position="2"/>
        <end position="208"/>
    </location>
</feature>
<dbReference type="InterPro" id="IPR027417">
    <property type="entry name" value="P-loop_NTPase"/>
</dbReference>
<accession>A0ABZ0IRC9</accession>
<dbReference type="InterPro" id="IPR015854">
    <property type="entry name" value="ABC_transpr_LolD-like"/>
</dbReference>